<proteinExistence type="predicted"/>
<name>D8Q2J8_SCHCM</name>
<dbReference type="VEuPathDB" id="FungiDB:SCHCODRAFT_02495058"/>
<dbReference type="InParanoid" id="D8Q2J8"/>
<protein>
    <submittedName>
        <fullName evidence="1">Expressed protein</fullName>
    </submittedName>
</protein>
<dbReference type="RefSeq" id="XP_003033036.1">
    <property type="nucleotide sequence ID" value="XM_003032990.1"/>
</dbReference>
<dbReference type="GeneID" id="9592723"/>
<organism evidence="2">
    <name type="scientific">Schizophyllum commune (strain H4-8 / FGSC 9210)</name>
    <name type="common">Split gill fungus</name>
    <dbReference type="NCBI Taxonomy" id="578458"/>
    <lineage>
        <taxon>Eukaryota</taxon>
        <taxon>Fungi</taxon>
        <taxon>Dikarya</taxon>
        <taxon>Basidiomycota</taxon>
        <taxon>Agaricomycotina</taxon>
        <taxon>Agaricomycetes</taxon>
        <taxon>Agaricomycetidae</taxon>
        <taxon>Agaricales</taxon>
        <taxon>Schizophyllaceae</taxon>
        <taxon>Schizophyllum</taxon>
    </lineage>
</organism>
<accession>D8Q2J8</accession>
<dbReference type="EMBL" id="GL377305">
    <property type="protein sequence ID" value="EFI98133.1"/>
    <property type="molecule type" value="Genomic_DNA"/>
</dbReference>
<dbReference type="Proteomes" id="UP000007431">
    <property type="component" value="Unassembled WGS sequence"/>
</dbReference>
<dbReference type="OrthoDB" id="10420999at2759"/>
<keyword evidence="2" id="KW-1185">Reference proteome</keyword>
<sequence length="112" mass="12214">MLSHAPTPAFRPAQRSTGYSLRAPDGCCGGSAFACPPPWLFSRICVSHKLPDPIHPHTNLPRRDTSSDRLLHVPLPLHVQFCSSPRSTAIASVTARSTSPRPFSHCLFMKVA</sequence>
<gene>
    <name evidence="1" type="ORF">SCHCODRAFT_84894</name>
</gene>
<evidence type="ECO:0000313" key="2">
    <source>
        <dbReference type="Proteomes" id="UP000007431"/>
    </source>
</evidence>
<reference evidence="1 2" key="1">
    <citation type="journal article" date="2010" name="Nat. Biotechnol.">
        <title>Genome sequence of the model mushroom Schizophyllum commune.</title>
        <authorList>
            <person name="Ohm R.A."/>
            <person name="de Jong J.F."/>
            <person name="Lugones L.G."/>
            <person name="Aerts A."/>
            <person name="Kothe E."/>
            <person name="Stajich J.E."/>
            <person name="de Vries R.P."/>
            <person name="Record E."/>
            <person name="Levasseur A."/>
            <person name="Baker S.E."/>
            <person name="Bartholomew K.A."/>
            <person name="Coutinho P.M."/>
            <person name="Erdmann S."/>
            <person name="Fowler T.J."/>
            <person name="Gathman A.C."/>
            <person name="Lombard V."/>
            <person name="Henrissat B."/>
            <person name="Knabe N."/>
            <person name="Kuees U."/>
            <person name="Lilly W.W."/>
            <person name="Lindquist E."/>
            <person name="Lucas S."/>
            <person name="Magnuson J.K."/>
            <person name="Piumi F."/>
            <person name="Raudaskoski M."/>
            <person name="Salamov A."/>
            <person name="Schmutz J."/>
            <person name="Schwarze F.W.M.R."/>
            <person name="vanKuyk P.A."/>
            <person name="Horton J.S."/>
            <person name="Grigoriev I.V."/>
            <person name="Woesten H.A.B."/>
        </authorList>
    </citation>
    <scope>NUCLEOTIDE SEQUENCE [LARGE SCALE GENOMIC DNA]</scope>
    <source>
        <strain evidence="2">H4-8 / FGSC 9210</strain>
    </source>
</reference>
<dbReference type="KEGG" id="scm:SCHCO_02495058"/>
<dbReference type="AlphaFoldDB" id="D8Q2J8"/>
<evidence type="ECO:0000313" key="1">
    <source>
        <dbReference type="EMBL" id="EFI98133.1"/>
    </source>
</evidence>
<dbReference type="HOGENOM" id="CLU_2147314_0_0_1"/>